<reference evidence="1 2" key="1">
    <citation type="submission" date="2024-01" db="EMBL/GenBank/DDBJ databases">
        <title>Uliginosibacterium soil sp. nov.</title>
        <authorList>
            <person name="Lv Y."/>
        </authorList>
    </citation>
    <scope>NUCLEOTIDE SEQUENCE [LARGE SCALE GENOMIC DNA]</scope>
    <source>
        <strain evidence="1 2">H3</strain>
    </source>
</reference>
<sequence>MIGTRNLAHTDFSQSSQCLAALRALNPTDVDDSMAVMGFLLDGMCAHPPEPAEHLQVLEEMRTTLDFVMAQASQRYIARPLPPASEEDERLQRVVAGWTTMARSYSLIAQRSAMDPGFMDKRALLAHRRIQYCALAMVENFRARREMPPGLWRNLHTLFVAAERAGLADVRVPDALNEVWGAQSAQECYVALLLVDAAMPSGRTPRELVWIMRWAQRFAPYCIVLPDSEPRPEKATQFALDVNSDHGLRPIGLIAPEAKLRGIDTKRLANHIQAVVAQLKKSVSPASLGLGDDCVQPACSRLLVSLYRPWGHAAAGRKFPRRRLNAKVQLCVDQQTIAFFLEGREFSQPTDARLTSFSDSQIIRTFGDRIDPEITPEYLVQRAAQLGYAQEEVWQVNDQSVAGYRLARNQGDSRVEHRQLVGLRATPAAPMLLAEVSWLQYQHDGTLQAGVNLLPGPPKVVAVRLHLGDRSARERYRLGFMVPGIAALKTEASLIVPAGWYLAGRRVEVYEDGQWFGRMSKLTSRGANFDRVTFAREPGEDTVD</sequence>
<evidence type="ECO:0000313" key="1">
    <source>
        <dbReference type="EMBL" id="MEC5385179.1"/>
    </source>
</evidence>
<dbReference type="Proteomes" id="UP001331561">
    <property type="component" value="Unassembled WGS sequence"/>
</dbReference>
<proteinExistence type="predicted"/>
<name>A0ABU6JZS5_9RHOO</name>
<dbReference type="EMBL" id="JAYXHS010000001">
    <property type="protein sequence ID" value="MEC5385179.1"/>
    <property type="molecule type" value="Genomic_DNA"/>
</dbReference>
<evidence type="ECO:0008006" key="3">
    <source>
        <dbReference type="Google" id="ProtNLM"/>
    </source>
</evidence>
<organism evidence="1 2">
    <name type="scientific">Uliginosibacterium silvisoli</name>
    <dbReference type="NCBI Taxonomy" id="3114758"/>
    <lineage>
        <taxon>Bacteria</taxon>
        <taxon>Pseudomonadati</taxon>
        <taxon>Pseudomonadota</taxon>
        <taxon>Betaproteobacteria</taxon>
        <taxon>Rhodocyclales</taxon>
        <taxon>Zoogloeaceae</taxon>
        <taxon>Uliginosibacterium</taxon>
    </lineage>
</organism>
<gene>
    <name evidence="1" type="ORF">VVD49_05555</name>
</gene>
<accession>A0ABU6JZS5</accession>
<keyword evidence="2" id="KW-1185">Reference proteome</keyword>
<evidence type="ECO:0000313" key="2">
    <source>
        <dbReference type="Proteomes" id="UP001331561"/>
    </source>
</evidence>
<dbReference type="RefSeq" id="WP_327598140.1">
    <property type="nucleotide sequence ID" value="NZ_JAYXHS010000001.1"/>
</dbReference>
<comment type="caution">
    <text evidence="1">The sequence shown here is derived from an EMBL/GenBank/DDBJ whole genome shotgun (WGS) entry which is preliminary data.</text>
</comment>
<protein>
    <recommendedName>
        <fullName evidence="3">GTPase</fullName>
    </recommendedName>
</protein>